<dbReference type="AlphaFoldDB" id="A0A0D1WBV7"/>
<gene>
    <name evidence="3" type="ORF">PV11_01855</name>
</gene>
<organism evidence="3 4">
    <name type="scientific">Exophiala sideris</name>
    <dbReference type="NCBI Taxonomy" id="1016849"/>
    <lineage>
        <taxon>Eukaryota</taxon>
        <taxon>Fungi</taxon>
        <taxon>Dikarya</taxon>
        <taxon>Ascomycota</taxon>
        <taxon>Pezizomycotina</taxon>
        <taxon>Eurotiomycetes</taxon>
        <taxon>Chaetothyriomycetidae</taxon>
        <taxon>Chaetothyriales</taxon>
        <taxon>Herpotrichiellaceae</taxon>
        <taxon>Exophiala</taxon>
    </lineage>
</organism>
<name>A0A0D1WBV7_9EURO</name>
<feature type="compositionally biased region" description="Polar residues" evidence="1">
    <location>
        <begin position="273"/>
        <end position="282"/>
    </location>
</feature>
<dbReference type="STRING" id="1016849.A0A0D1WBV7"/>
<sequence>MASSRSGARRTGDNTSTDTEPFPSMPDSSYAGPSSYNNNTTTTTTTTGPSTTVTTTIGSRGRPYTVTSSQPGNAAPTTVTSSGRSSRGPSTRTTITNPTQVSRLRPIGIRRLPSNTQIRDDGSASNGGASAIPSRSSSLRGRSTSAPQHLAVPTPAQNNLTRQTTRQSLLPTVTEGQVPAGAVDREAMNETTDVPRRRRSVSNAARSVLSTFSNSSREREPREPNPEYDSDVLDLLDVLDPEVSTLTTLNNVQNSLFVPDLGSWINRRPTYTLSSRRGTASTHRPRSGAEEKPGVGMTPIPSEPTTEAEQAGSPEGGPTGRPTSVQRTWSWQRRPELERTHSITSVMTESHYAVLPHGVSLNDWNEEDKEALDDHVRHMMHSKRSKFKYSMIGFGKYIKKPLGFFVTLYATLITLFGLAWVLFLIGWIYVGDKQGYDVNVIDNVLVALFAVVGDGLAPFRAVDTYHMCFIAHYHHLTWRLRREKGLPKLQDHNDLPSLLEKGTDPEAQKPVDSEFSVLSPQQQQRLIHHQAKFSKSHSFYKPHETATHYAFPLRLLVAIVVLLDCHSLFQIALGTCTWSISYHHRPQALTATILSCSITVNITAGILISIGDRRTRKKDVALKMQRQQLTAQALKKVEGHRRERSEQQMEQTVPEGRENFEVIDEETAG</sequence>
<feature type="compositionally biased region" description="Polar residues" evidence="1">
    <location>
        <begin position="113"/>
        <end position="128"/>
    </location>
</feature>
<feature type="region of interest" description="Disordered" evidence="1">
    <location>
        <begin position="1"/>
        <end position="99"/>
    </location>
</feature>
<evidence type="ECO:0000256" key="1">
    <source>
        <dbReference type="SAM" id="MobiDB-lite"/>
    </source>
</evidence>
<dbReference type="HOGENOM" id="CLU_015848_0_0_1"/>
<feature type="compositionally biased region" description="Polar residues" evidence="1">
    <location>
        <begin position="155"/>
        <end position="175"/>
    </location>
</feature>
<feature type="transmembrane region" description="Helical" evidence="2">
    <location>
        <begin position="555"/>
        <end position="582"/>
    </location>
</feature>
<feature type="compositionally biased region" description="Basic and acidic residues" evidence="1">
    <location>
        <begin position="635"/>
        <end position="647"/>
    </location>
</feature>
<evidence type="ECO:0000313" key="4">
    <source>
        <dbReference type="Proteomes" id="UP000053599"/>
    </source>
</evidence>
<keyword evidence="2" id="KW-0812">Transmembrane</keyword>
<feature type="region of interest" description="Disordered" evidence="1">
    <location>
        <begin position="111"/>
        <end position="230"/>
    </location>
</feature>
<protein>
    <recommendedName>
        <fullName evidence="5">Integral membrane protein</fullName>
    </recommendedName>
</protein>
<feature type="compositionally biased region" description="Low complexity" evidence="1">
    <location>
        <begin position="76"/>
        <end position="94"/>
    </location>
</feature>
<dbReference type="EMBL" id="KN846951">
    <property type="protein sequence ID" value="KIV86230.1"/>
    <property type="molecule type" value="Genomic_DNA"/>
</dbReference>
<dbReference type="Pfam" id="PF11204">
    <property type="entry name" value="DUF2985"/>
    <property type="match status" value="1"/>
</dbReference>
<dbReference type="PANTHER" id="PTHR35872:SF2">
    <property type="entry name" value="INTEGRAL MEMBRANE PROTEIN (AFU_ORTHOLOGUE AFUA_5G07110)"/>
    <property type="match status" value="1"/>
</dbReference>
<reference evidence="3 4" key="1">
    <citation type="submission" date="2015-01" db="EMBL/GenBank/DDBJ databases">
        <title>The Genome Sequence of Exophiala sideris CBS121828.</title>
        <authorList>
            <consortium name="The Broad Institute Genomics Platform"/>
            <person name="Cuomo C."/>
            <person name="de Hoog S."/>
            <person name="Gorbushina A."/>
            <person name="Stielow B."/>
            <person name="Teixiera M."/>
            <person name="Abouelleil A."/>
            <person name="Chapman S.B."/>
            <person name="Priest M."/>
            <person name="Young S.K."/>
            <person name="Wortman J."/>
            <person name="Nusbaum C."/>
            <person name="Birren B."/>
        </authorList>
    </citation>
    <scope>NUCLEOTIDE SEQUENCE [LARGE SCALE GENOMIC DNA]</scope>
    <source>
        <strain evidence="3 4">CBS 121828</strain>
    </source>
</reference>
<accession>A0A0D1WBV7</accession>
<feature type="compositionally biased region" description="Low complexity" evidence="1">
    <location>
        <begin position="134"/>
        <end position="145"/>
    </location>
</feature>
<feature type="region of interest" description="Disordered" evidence="1">
    <location>
        <begin position="633"/>
        <end position="669"/>
    </location>
</feature>
<dbReference type="Proteomes" id="UP000053599">
    <property type="component" value="Unassembled WGS sequence"/>
</dbReference>
<dbReference type="InterPro" id="IPR021369">
    <property type="entry name" value="DUF2985"/>
</dbReference>
<keyword evidence="2" id="KW-1133">Transmembrane helix</keyword>
<feature type="compositionally biased region" description="Low complexity" evidence="1">
    <location>
        <begin position="40"/>
        <end position="56"/>
    </location>
</feature>
<evidence type="ECO:0008006" key="5">
    <source>
        <dbReference type="Google" id="ProtNLM"/>
    </source>
</evidence>
<dbReference type="OrthoDB" id="3365211at2759"/>
<proteinExistence type="predicted"/>
<evidence type="ECO:0000256" key="2">
    <source>
        <dbReference type="SAM" id="Phobius"/>
    </source>
</evidence>
<feature type="compositionally biased region" description="Low complexity" evidence="1">
    <location>
        <begin position="201"/>
        <end position="215"/>
    </location>
</feature>
<evidence type="ECO:0000313" key="3">
    <source>
        <dbReference type="EMBL" id="KIV86230.1"/>
    </source>
</evidence>
<dbReference type="PANTHER" id="PTHR35872">
    <property type="entry name" value="INTEGRAL MEMBRANE PROTEIN (AFU_ORTHOLOGUE AFUA_5G07110)"/>
    <property type="match status" value="1"/>
</dbReference>
<feature type="region of interest" description="Disordered" evidence="1">
    <location>
        <begin position="273"/>
        <end position="327"/>
    </location>
</feature>
<keyword evidence="2" id="KW-0472">Membrane</keyword>
<feature type="transmembrane region" description="Helical" evidence="2">
    <location>
        <begin position="402"/>
        <end position="428"/>
    </location>
</feature>
<feature type="transmembrane region" description="Helical" evidence="2">
    <location>
        <begin position="588"/>
        <end position="608"/>
    </location>
</feature>
<feature type="compositionally biased region" description="Basic and acidic residues" evidence="1">
    <location>
        <begin position="216"/>
        <end position="225"/>
    </location>
</feature>